<evidence type="ECO:0000313" key="2">
    <source>
        <dbReference type="Proteomes" id="UP000828390"/>
    </source>
</evidence>
<sequence length="112" mass="12706">MTGKVVQRALRGHFLVNKGLHSQLITEITQEDPDIQIPLDQAEELYSFLRRGETTLADSSCSEVFIKLETATEKKRCDLAQTSKPYGKNVKVLINVDLTGRWLMHLKAIFDC</sequence>
<gene>
    <name evidence="1" type="ORF">DPMN_034201</name>
</gene>
<accession>A0A9D4RLQ7</accession>
<protein>
    <submittedName>
        <fullName evidence="1">Uncharacterized protein</fullName>
    </submittedName>
</protein>
<reference evidence="1" key="1">
    <citation type="journal article" date="2019" name="bioRxiv">
        <title>The Genome of the Zebra Mussel, Dreissena polymorpha: A Resource for Invasive Species Research.</title>
        <authorList>
            <person name="McCartney M.A."/>
            <person name="Auch B."/>
            <person name="Kono T."/>
            <person name="Mallez S."/>
            <person name="Zhang Y."/>
            <person name="Obille A."/>
            <person name="Becker A."/>
            <person name="Abrahante J.E."/>
            <person name="Garbe J."/>
            <person name="Badalamenti J.P."/>
            <person name="Herman A."/>
            <person name="Mangelson H."/>
            <person name="Liachko I."/>
            <person name="Sullivan S."/>
            <person name="Sone E.D."/>
            <person name="Koren S."/>
            <person name="Silverstein K.A.T."/>
            <person name="Beckman K.B."/>
            <person name="Gohl D.M."/>
        </authorList>
    </citation>
    <scope>NUCLEOTIDE SEQUENCE</scope>
    <source>
        <strain evidence="1">Duluth1</strain>
        <tissue evidence="1">Whole animal</tissue>
    </source>
</reference>
<reference evidence="1" key="2">
    <citation type="submission" date="2020-11" db="EMBL/GenBank/DDBJ databases">
        <authorList>
            <person name="McCartney M.A."/>
            <person name="Auch B."/>
            <person name="Kono T."/>
            <person name="Mallez S."/>
            <person name="Becker A."/>
            <person name="Gohl D.M."/>
            <person name="Silverstein K.A.T."/>
            <person name="Koren S."/>
            <person name="Bechman K.B."/>
            <person name="Herman A."/>
            <person name="Abrahante J.E."/>
            <person name="Garbe J."/>
        </authorList>
    </citation>
    <scope>NUCLEOTIDE SEQUENCE</scope>
    <source>
        <strain evidence="1">Duluth1</strain>
        <tissue evidence="1">Whole animal</tissue>
    </source>
</reference>
<dbReference type="Proteomes" id="UP000828390">
    <property type="component" value="Unassembled WGS sequence"/>
</dbReference>
<organism evidence="1 2">
    <name type="scientific">Dreissena polymorpha</name>
    <name type="common">Zebra mussel</name>
    <name type="synonym">Mytilus polymorpha</name>
    <dbReference type="NCBI Taxonomy" id="45954"/>
    <lineage>
        <taxon>Eukaryota</taxon>
        <taxon>Metazoa</taxon>
        <taxon>Spiralia</taxon>
        <taxon>Lophotrochozoa</taxon>
        <taxon>Mollusca</taxon>
        <taxon>Bivalvia</taxon>
        <taxon>Autobranchia</taxon>
        <taxon>Heteroconchia</taxon>
        <taxon>Euheterodonta</taxon>
        <taxon>Imparidentia</taxon>
        <taxon>Neoheterodontei</taxon>
        <taxon>Myida</taxon>
        <taxon>Dreissenoidea</taxon>
        <taxon>Dreissenidae</taxon>
        <taxon>Dreissena</taxon>
    </lineage>
</organism>
<comment type="caution">
    <text evidence="1">The sequence shown here is derived from an EMBL/GenBank/DDBJ whole genome shotgun (WGS) entry which is preliminary data.</text>
</comment>
<dbReference type="AlphaFoldDB" id="A0A9D4RLQ7"/>
<keyword evidence="2" id="KW-1185">Reference proteome</keyword>
<name>A0A9D4RLQ7_DREPO</name>
<dbReference type="EMBL" id="JAIWYP010000002">
    <property type="protein sequence ID" value="KAH3871007.1"/>
    <property type="molecule type" value="Genomic_DNA"/>
</dbReference>
<proteinExistence type="predicted"/>
<evidence type="ECO:0000313" key="1">
    <source>
        <dbReference type="EMBL" id="KAH3871007.1"/>
    </source>
</evidence>